<proteinExistence type="predicted"/>
<keyword evidence="4" id="KW-1185">Reference proteome</keyword>
<feature type="compositionally biased region" description="Acidic residues" evidence="2">
    <location>
        <begin position="102"/>
        <end position="131"/>
    </location>
</feature>
<organism evidence="3 4">
    <name type="scientific">Achaetomium macrosporum</name>
    <dbReference type="NCBI Taxonomy" id="79813"/>
    <lineage>
        <taxon>Eukaryota</taxon>
        <taxon>Fungi</taxon>
        <taxon>Dikarya</taxon>
        <taxon>Ascomycota</taxon>
        <taxon>Pezizomycotina</taxon>
        <taxon>Sordariomycetes</taxon>
        <taxon>Sordariomycetidae</taxon>
        <taxon>Sordariales</taxon>
        <taxon>Chaetomiaceae</taxon>
        <taxon>Achaetomium</taxon>
    </lineage>
</organism>
<feature type="region of interest" description="Disordered" evidence="2">
    <location>
        <begin position="196"/>
        <end position="217"/>
    </location>
</feature>
<reference evidence="3" key="2">
    <citation type="submission" date="2023-05" db="EMBL/GenBank/DDBJ databases">
        <authorList>
            <consortium name="Lawrence Berkeley National Laboratory"/>
            <person name="Steindorff A."/>
            <person name="Hensen N."/>
            <person name="Bonometti L."/>
            <person name="Westerberg I."/>
            <person name="Brannstrom I.O."/>
            <person name="Guillou S."/>
            <person name="Cros-Aarteil S."/>
            <person name="Calhoun S."/>
            <person name="Haridas S."/>
            <person name="Kuo A."/>
            <person name="Mondo S."/>
            <person name="Pangilinan J."/>
            <person name="Riley R."/>
            <person name="Labutti K."/>
            <person name="Andreopoulos B."/>
            <person name="Lipzen A."/>
            <person name="Chen C."/>
            <person name="Yanf M."/>
            <person name="Daum C."/>
            <person name="Ng V."/>
            <person name="Clum A."/>
            <person name="Ohm R."/>
            <person name="Martin F."/>
            <person name="Silar P."/>
            <person name="Natvig D."/>
            <person name="Lalanne C."/>
            <person name="Gautier V."/>
            <person name="Ament-Velasquez S.L."/>
            <person name="Kruys A."/>
            <person name="Hutchinson M.I."/>
            <person name="Powell A.J."/>
            <person name="Barry K."/>
            <person name="Miller A.N."/>
            <person name="Grigoriev I.V."/>
            <person name="Debuchy R."/>
            <person name="Gladieux P."/>
            <person name="Thoren M.H."/>
            <person name="Johannesson H."/>
        </authorList>
    </citation>
    <scope>NUCLEOTIDE SEQUENCE</scope>
    <source>
        <strain evidence="3">CBS 532.94</strain>
    </source>
</reference>
<evidence type="ECO:0000313" key="4">
    <source>
        <dbReference type="Proteomes" id="UP001303760"/>
    </source>
</evidence>
<dbReference type="EMBL" id="MU860167">
    <property type="protein sequence ID" value="KAK4236891.1"/>
    <property type="molecule type" value="Genomic_DNA"/>
</dbReference>
<feature type="region of interest" description="Disordered" evidence="2">
    <location>
        <begin position="81"/>
        <end position="166"/>
    </location>
</feature>
<accession>A0AAN7C8J5</accession>
<feature type="coiled-coil region" evidence="1">
    <location>
        <begin position="24"/>
        <end position="51"/>
    </location>
</feature>
<name>A0AAN7C8J5_9PEZI</name>
<dbReference type="AlphaFoldDB" id="A0AAN7C8J5"/>
<reference evidence="3" key="1">
    <citation type="journal article" date="2023" name="Mol. Phylogenet. Evol.">
        <title>Genome-scale phylogeny and comparative genomics of the fungal order Sordariales.</title>
        <authorList>
            <person name="Hensen N."/>
            <person name="Bonometti L."/>
            <person name="Westerberg I."/>
            <person name="Brannstrom I.O."/>
            <person name="Guillou S."/>
            <person name="Cros-Aarteil S."/>
            <person name="Calhoun S."/>
            <person name="Haridas S."/>
            <person name="Kuo A."/>
            <person name="Mondo S."/>
            <person name="Pangilinan J."/>
            <person name="Riley R."/>
            <person name="LaButti K."/>
            <person name="Andreopoulos B."/>
            <person name="Lipzen A."/>
            <person name="Chen C."/>
            <person name="Yan M."/>
            <person name="Daum C."/>
            <person name="Ng V."/>
            <person name="Clum A."/>
            <person name="Steindorff A."/>
            <person name="Ohm R.A."/>
            <person name="Martin F."/>
            <person name="Silar P."/>
            <person name="Natvig D.O."/>
            <person name="Lalanne C."/>
            <person name="Gautier V."/>
            <person name="Ament-Velasquez S.L."/>
            <person name="Kruys A."/>
            <person name="Hutchinson M.I."/>
            <person name="Powell A.J."/>
            <person name="Barry K."/>
            <person name="Miller A.N."/>
            <person name="Grigoriev I.V."/>
            <person name="Debuchy R."/>
            <person name="Gladieux P."/>
            <person name="Hiltunen Thoren M."/>
            <person name="Johannesson H."/>
        </authorList>
    </citation>
    <scope>NUCLEOTIDE SEQUENCE</scope>
    <source>
        <strain evidence="3">CBS 532.94</strain>
    </source>
</reference>
<comment type="caution">
    <text evidence="3">The sequence shown here is derived from an EMBL/GenBank/DDBJ whole genome shotgun (WGS) entry which is preliminary data.</text>
</comment>
<evidence type="ECO:0000256" key="1">
    <source>
        <dbReference type="SAM" id="Coils"/>
    </source>
</evidence>
<protein>
    <submittedName>
        <fullName evidence="3">Uncharacterized protein</fullName>
    </submittedName>
</protein>
<evidence type="ECO:0000256" key="2">
    <source>
        <dbReference type="SAM" id="MobiDB-lite"/>
    </source>
</evidence>
<gene>
    <name evidence="3" type="ORF">C8A03DRAFT_35205</name>
</gene>
<sequence length="217" mass="24808">MCLDGIQGISASVEEVQRQQKKIKKAWRQEKKELVEKLDKQQKLIEKLVRSSVLPSIETDHSARETKKTIDRDWQYAFGSVGVDSDDAADETYAPFMSMGQDQEEYDEEDDDMMEEEEEEPEFEEPEDDEQASQPTTSTPAAGRKRKARAQKTSPRAAKRPPWVVQETPVVNPYLGVILEDLARQQARQLRYARELGRRRRVLSGSGTAEDPLILDP</sequence>
<evidence type="ECO:0000313" key="3">
    <source>
        <dbReference type="EMBL" id="KAK4236891.1"/>
    </source>
</evidence>
<dbReference type="Proteomes" id="UP001303760">
    <property type="component" value="Unassembled WGS sequence"/>
</dbReference>
<keyword evidence="1" id="KW-0175">Coiled coil</keyword>